<keyword evidence="2" id="KW-0813">Transport</keyword>
<dbReference type="Proteomes" id="UP000095085">
    <property type="component" value="Unassembled WGS sequence"/>
</dbReference>
<feature type="transmembrane region" description="Helical" evidence="6">
    <location>
        <begin position="156"/>
        <end position="178"/>
    </location>
</feature>
<organism evidence="7 8">
    <name type="scientific">Hyphopichia burtonii NRRL Y-1933</name>
    <dbReference type="NCBI Taxonomy" id="984485"/>
    <lineage>
        <taxon>Eukaryota</taxon>
        <taxon>Fungi</taxon>
        <taxon>Dikarya</taxon>
        <taxon>Ascomycota</taxon>
        <taxon>Saccharomycotina</taxon>
        <taxon>Pichiomycetes</taxon>
        <taxon>Debaryomycetaceae</taxon>
        <taxon>Hyphopichia</taxon>
    </lineage>
</organism>
<name>A0A1E4RPT9_9ASCO</name>
<feature type="transmembrane region" description="Helical" evidence="6">
    <location>
        <begin position="248"/>
        <end position="268"/>
    </location>
</feature>
<feature type="transmembrane region" description="Helical" evidence="6">
    <location>
        <begin position="185"/>
        <end position="204"/>
    </location>
</feature>
<feature type="transmembrane region" description="Helical" evidence="6">
    <location>
        <begin position="274"/>
        <end position="297"/>
    </location>
</feature>
<dbReference type="SUPFAM" id="SSF103473">
    <property type="entry name" value="MFS general substrate transporter"/>
    <property type="match status" value="1"/>
</dbReference>
<dbReference type="Gene3D" id="1.20.1250.20">
    <property type="entry name" value="MFS general substrate transporter like domains"/>
    <property type="match status" value="1"/>
</dbReference>
<dbReference type="RefSeq" id="XP_020078360.1">
    <property type="nucleotide sequence ID" value="XM_020220340.1"/>
</dbReference>
<dbReference type="EMBL" id="KV454538">
    <property type="protein sequence ID" value="ODV69293.1"/>
    <property type="molecule type" value="Genomic_DNA"/>
</dbReference>
<proteinExistence type="predicted"/>
<dbReference type="InterPro" id="IPR011701">
    <property type="entry name" value="MFS"/>
</dbReference>
<dbReference type="PANTHER" id="PTHR43791:SF97">
    <property type="entry name" value="ALLANTOATE TRANSPORTER, PUTATIVE (AFU_ORTHOLOGUE AFUA_1G14700)-RELATED"/>
    <property type="match status" value="1"/>
</dbReference>
<dbReference type="OrthoDB" id="4454541at2759"/>
<evidence type="ECO:0000256" key="4">
    <source>
        <dbReference type="ARBA" id="ARBA00022989"/>
    </source>
</evidence>
<feature type="transmembrane region" description="Helical" evidence="6">
    <location>
        <begin position="216"/>
        <end position="236"/>
    </location>
</feature>
<reference evidence="8" key="1">
    <citation type="submission" date="2016-05" db="EMBL/GenBank/DDBJ databases">
        <title>Comparative genomics of biotechnologically important yeasts.</title>
        <authorList>
            <consortium name="DOE Joint Genome Institute"/>
            <person name="Riley R."/>
            <person name="Haridas S."/>
            <person name="Wolfe K.H."/>
            <person name="Lopes M.R."/>
            <person name="Hittinger C.T."/>
            <person name="Goker M."/>
            <person name="Salamov A."/>
            <person name="Wisecaver J."/>
            <person name="Long T.M."/>
            <person name="Aerts A.L."/>
            <person name="Barry K."/>
            <person name="Choi C."/>
            <person name="Clum A."/>
            <person name="Coughlan A.Y."/>
            <person name="Deshpande S."/>
            <person name="Douglass A.P."/>
            <person name="Hanson S.J."/>
            <person name="Klenk H.-P."/>
            <person name="Labutti K."/>
            <person name="Lapidus A."/>
            <person name="Lindquist E."/>
            <person name="Lipzen A."/>
            <person name="Meier-Kolthoff J.P."/>
            <person name="Ohm R.A."/>
            <person name="Otillar R.P."/>
            <person name="Pangilinan J."/>
            <person name="Peng Y."/>
            <person name="Rokas A."/>
            <person name="Rosa C.A."/>
            <person name="Scheuner C."/>
            <person name="Sibirny A.A."/>
            <person name="Slot J.C."/>
            <person name="Stielow J.B."/>
            <person name="Sun H."/>
            <person name="Kurtzman C.P."/>
            <person name="Blackwell M."/>
            <person name="Grigoriev I.V."/>
            <person name="Jeffries T.W."/>
        </authorList>
    </citation>
    <scope>NUCLEOTIDE SEQUENCE [LARGE SCALE GENOMIC DNA]</scope>
    <source>
        <strain evidence="8">NRRL Y-1933</strain>
    </source>
</reference>
<evidence type="ECO:0000256" key="6">
    <source>
        <dbReference type="SAM" id="Phobius"/>
    </source>
</evidence>
<feature type="transmembrane region" description="Helical" evidence="6">
    <location>
        <begin position="51"/>
        <end position="71"/>
    </location>
</feature>
<dbReference type="GeneID" id="30994890"/>
<protein>
    <submittedName>
        <fullName evidence="7">MFS general substrate transporter</fullName>
    </submittedName>
</protein>
<keyword evidence="4 6" id="KW-1133">Transmembrane helix</keyword>
<dbReference type="Pfam" id="PF07690">
    <property type="entry name" value="MFS_1"/>
    <property type="match status" value="1"/>
</dbReference>
<dbReference type="GO" id="GO:0022857">
    <property type="term" value="F:transmembrane transporter activity"/>
    <property type="evidence" value="ECO:0007669"/>
    <property type="project" value="InterPro"/>
</dbReference>
<evidence type="ECO:0000256" key="5">
    <source>
        <dbReference type="ARBA" id="ARBA00023136"/>
    </source>
</evidence>
<keyword evidence="5 6" id="KW-0472">Membrane</keyword>
<evidence type="ECO:0000256" key="3">
    <source>
        <dbReference type="ARBA" id="ARBA00022692"/>
    </source>
</evidence>
<feature type="transmembrane region" description="Helical" evidence="6">
    <location>
        <begin position="20"/>
        <end position="39"/>
    </location>
</feature>
<dbReference type="InterPro" id="IPR036259">
    <property type="entry name" value="MFS_trans_sf"/>
</dbReference>
<sequence length="338" mass="37190">MSIIRMFYTEDDQPFRMCCFLSFNGIATVVGALLAFGLGHANNAAISSWKLIFLVIGLLNFCFSIIFLIFCPDLPAKAKFLTDQEKTILIQKISKNGKGIKDKKFKPYQAWEAAKDVTVYILALSGLCCGIINGGISNFLSSIIKSLGFTGIEATAYQLPTGAIEFVMVFCSGLAAIFVKNTRCILYFLLCLPGFVAIIVLHLVDLSNKSAVVGTFFFYTIGGPVILNWVSINSIGGDTKRTVASGSWFALYATGNIIGSVIMGISTAPRYTKGMIGFMTCYSAMILMNFAYALILIRRNKQRNKEQGGYNDEIAKQAVLDGFRGLTDFENRSYRYPL</sequence>
<dbReference type="GO" id="GO:0016020">
    <property type="term" value="C:membrane"/>
    <property type="evidence" value="ECO:0007669"/>
    <property type="project" value="UniProtKB-SubCell"/>
</dbReference>
<evidence type="ECO:0000256" key="1">
    <source>
        <dbReference type="ARBA" id="ARBA00004141"/>
    </source>
</evidence>
<feature type="transmembrane region" description="Helical" evidence="6">
    <location>
        <begin position="117"/>
        <end position="136"/>
    </location>
</feature>
<keyword evidence="8" id="KW-1185">Reference proteome</keyword>
<dbReference type="STRING" id="984485.A0A1E4RPT9"/>
<dbReference type="AlphaFoldDB" id="A0A1E4RPT9"/>
<accession>A0A1E4RPT9</accession>
<evidence type="ECO:0000256" key="2">
    <source>
        <dbReference type="ARBA" id="ARBA00022448"/>
    </source>
</evidence>
<comment type="subcellular location">
    <subcellularLocation>
        <location evidence="1">Membrane</location>
        <topology evidence="1">Multi-pass membrane protein</topology>
    </subcellularLocation>
</comment>
<gene>
    <name evidence="7" type="ORF">HYPBUDRAFT_151125</name>
</gene>
<dbReference type="PANTHER" id="PTHR43791">
    <property type="entry name" value="PERMEASE-RELATED"/>
    <property type="match status" value="1"/>
</dbReference>
<evidence type="ECO:0000313" key="7">
    <source>
        <dbReference type="EMBL" id="ODV69293.1"/>
    </source>
</evidence>
<keyword evidence="3 6" id="KW-0812">Transmembrane</keyword>
<evidence type="ECO:0000313" key="8">
    <source>
        <dbReference type="Proteomes" id="UP000095085"/>
    </source>
</evidence>